<sequence length="384" mass="42056">MTTERILRQLLPVRNAFHRLTSTPASIQTTAMLSRSITLVLLLIVACEHLHAQSPLIKRNLAQRTWPAEISKVEIPSSDNTLQPAMWYAPASTTKKPLLVGLHTWSSTYASAGGDSIFAEWCIAQGWAFIHPHFRGPNNTPEAMGSDRAVQDIVEAVAWAKQQTGIDHDRIYLIGGSGGAHMSQLMAGRHPEIWAGVSAWCGISDINAWHSFHTRSSKPGKYALDIEAALGGSPATDEVRKSAALKRSPITWLHQAQSVPLDIAHGIHDGRLGSVPFTHSLNAYNAVIGKSGPQLREADIASYYETQSLPPTWKPAAPDPVYGPWQPKFVSQHQNTRITIFEGAHELIHQAALNWLALQRKGQPAVWQVNDFIPLETGGGETAK</sequence>
<accession>A0A5R8KJK8</accession>
<dbReference type="Proteomes" id="UP000306196">
    <property type="component" value="Unassembled WGS sequence"/>
</dbReference>
<dbReference type="GO" id="GO:0052689">
    <property type="term" value="F:carboxylic ester hydrolase activity"/>
    <property type="evidence" value="ECO:0007669"/>
    <property type="project" value="UniProtKB-ARBA"/>
</dbReference>
<evidence type="ECO:0000259" key="2">
    <source>
        <dbReference type="Pfam" id="PF00326"/>
    </source>
</evidence>
<dbReference type="EMBL" id="VAUV01000002">
    <property type="protein sequence ID" value="TLD72437.1"/>
    <property type="molecule type" value="Genomic_DNA"/>
</dbReference>
<keyword evidence="4" id="KW-1185">Reference proteome</keyword>
<name>A0A5R8KJK8_9BACT</name>
<evidence type="ECO:0000313" key="4">
    <source>
        <dbReference type="Proteomes" id="UP000306196"/>
    </source>
</evidence>
<dbReference type="AlphaFoldDB" id="A0A5R8KJK8"/>
<feature type="domain" description="Peptidase S9 prolyl oligopeptidase catalytic" evidence="2">
    <location>
        <begin position="147"/>
        <end position="288"/>
    </location>
</feature>
<reference evidence="3 4" key="1">
    <citation type="submission" date="2019-05" db="EMBL/GenBank/DDBJ databases">
        <title>Verrucobacter flavum gen. nov., sp. nov. a new member of the family Verrucomicrobiaceae.</title>
        <authorList>
            <person name="Szuroczki S."/>
            <person name="Abbaszade G."/>
            <person name="Szabo A."/>
            <person name="Felfoldi T."/>
            <person name="Schumann P."/>
            <person name="Boka K."/>
            <person name="Keki Z."/>
            <person name="Toumi M."/>
            <person name="Toth E."/>
        </authorList>
    </citation>
    <scope>NUCLEOTIDE SEQUENCE [LARGE SCALE GENOMIC DNA]</scope>
    <source>
        <strain evidence="3 4">MG-N-17</strain>
    </source>
</reference>
<dbReference type="GO" id="GO:0006508">
    <property type="term" value="P:proteolysis"/>
    <property type="evidence" value="ECO:0007669"/>
    <property type="project" value="InterPro"/>
</dbReference>
<evidence type="ECO:0000256" key="1">
    <source>
        <dbReference type="ARBA" id="ARBA00022801"/>
    </source>
</evidence>
<evidence type="ECO:0000313" key="3">
    <source>
        <dbReference type="EMBL" id="TLD72437.1"/>
    </source>
</evidence>
<dbReference type="PANTHER" id="PTHR22946">
    <property type="entry name" value="DIENELACTONE HYDROLASE DOMAIN-CONTAINING PROTEIN-RELATED"/>
    <property type="match status" value="1"/>
</dbReference>
<dbReference type="Pfam" id="PF00326">
    <property type="entry name" value="Peptidase_S9"/>
    <property type="match status" value="1"/>
</dbReference>
<dbReference type="InterPro" id="IPR029058">
    <property type="entry name" value="AB_hydrolase_fold"/>
</dbReference>
<dbReference type="InterPro" id="IPR050261">
    <property type="entry name" value="FrsA_esterase"/>
</dbReference>
<dbReference type="SUPFAM" id="SSF53474">
    <property type="entry name" value="alpha/beta-Hydrolases"/>
    <property type="match status" value="1"/>
</dbReference>
<dbReference type="PANTHER" id="PTHR22946:SF9">
    <property type="entry name" value="POLYKETIDE TRANSFERASE AF380"/>
    <property type="match status" value="1"/>
</dbReference>
<dbReference type="Gene3D" id="3.40.50.1820">
    <property type="entry name" value="alpha/beta hydrolase"/>
    <property type="match status" value="1"/>
</dbReference>
<keyword evidence="1" id="KW-0378">Hydrolase</keyword>
<gene>
    <name evidence="3" type="ORF">FEM03_03530</name>
</gene>
<organism evidence="3 4">
    <name type="scientific">Phragmitibacter flavus</name>
    <dbReference type="NCBI Taxonomy" id="2576071"/>
    <lineage>
        <taxon>Bacteria</taxon>
        <taxon>Pseudomonadati</taxon>
        <taxon>Verrucomicrobiota</taxon>
        <taxon>Verrucomicrobiia</taxon>
        <taxon>Verrucomicrobiales</taxon>
        <taxon>Verrucomicrobiaceae</taxon>
        <taxon>Phragmitibacter</taxon>
    </lineage>
</organism>
<comment type="caution">
    <text evidence="3">The sequence shown here is derived from an EMBL/GenBank/DDBJ whole genome shotgun (WGS) entry which is preliminary data.</text>
</comment>
<proteinExistence type="predicted"/>
<dbReference type="GO" id="GO:0008236">
    <property type="term" value="F:serine-type peptidase activity"/>
    <property type="evidence" value="ECO:0007669"/>
    <property type="project" value="InterPro"/>
</dbReference>
<dbReference type="InterPro" id="IPR001375">
    <property type="entry name" value="Peptidase_S9_cat"/>
</dbReference>
<protein>
    <recommendedName>
        <fullName evidence="2">Peptidase S9 prolyl oligopeptidase catalytic domain-containing protein</fullName>
    </recommendedName>
</protein>